<dbReference type="PANTHER" id="PTHR19303:SF73">
    <property type="entry name" value="PROTEIN PDC2"/>
    <property type="match status" value="1"/>
</dbReference>
<dbReference type="GO" id="GO:0005634">
    <property type="term" value="C:nucleus"/>
    <property type="evidence" value="ECO:0007669"/>
    <property type="project" value="TreeGrafter"/>
</dbReference>
<evidence type="ECO:0000313" key="2">
    <source>
        <dbReference type="Proteomes" id="UP001497623"/>
    </source>
</evidence>
<dbReference type="EMBL" id="CAXKWB010001086">
    <property type="protein sequence ID" value="CAL4063279.1"/>
    <property type="molecule type" value="Genomic_DNA"/>
</dbReference>
<dbReference type="Proteomes" id="UP001497623">
    <property type="component" value="Unassembled WGS sequence"/>
</dbReference>
<evidence type="ECO:0008006" key="3">
    <source>
        <dbReference type="Google" id="ProtNLM"/>
    </source>
</evidence>
<dbReference type="PANTHER" id="PTHR19303">
    <property type="entry name" value="TRANSPOSON"/>
    <property type="match status" value="1"/>
</dbReference>
<name>A0AAV2PQS2_MEGNR</name>
<proteinExistence type="predicted"/>
<comment type="caution">
    <text evidence="1">The sequence shown here is derived from an EMBL/GenBank/DDBJ whole genome shotgun (WGS) entry which is preliminary data.</text>
</comment>
<keyword evidence="2" id="KW-1185">Reference proteome</keyword>
<reference evidence="1 2" key="1">
    <citation type="submission" date="2024-05" db="EMBL/GenBank/DDBJ databases">
        <authorList>
            <person name="Wallberg A."/>
        </authorList>
    </citation>
    <scope>NUCLEOTIDE SEQUENCE [LARGE SCALE GENOMIC DNA]</scope>
</reference>
<feature type="non-terminal residue" evidence="1">
    <location>
        <position position="102"/>
    </location>
</feature>
<dbReference type="InterPro" id="IPR050863">
    <property type="entry name" value="CenT-Element_Derived"/>
</dbReference>
<organism evidence="1 2">
    <name type="scientific">Meganyctiphanes norvegica</name>
    <name type="common">Northern krill</name>
    <name type="synonym">Thysanopoda norvegica</name>
    <dbReference type="NCBI Taxonomy" id="48144"/>
    <lineage>
        <taxon>Eukaryota</taxon>
        <taxon>Metazoa</taxon>
        <taxon>Ecdysozoa</taxon>
        <taxon>Arthropoda</taxon>
        <taxon>Crustacea</taxon>
        <taxon>Multicrustacea</taxon>
        <taxon>Malacostraca</taxon>
        <taxon>Eumalacostraca</taxon>
        <taxon>Eucarida</taxon>
        <taxon>Euphausiacea</taxon>
        <taxon>Euphausiidae</taxon>
        <taxon>Meganyctiphanes</taxon>
    </lineage>
</organism>
<sequence>DGWLSKWQRRFGIRIKGLQGELASADTEAAEKYLKEFKEETVGLTPDQIFNGDETGVQWLCMPDRSMVHEKELRTPGHKSNKQRVTALGTANASGNLFINVI</sequence>
<accession>A0AAV2PQS2</accession>
<feature type="non-terminal residue" evidence="1">
    <location>
        <position position="1"/>
    </location>
</feature>
<evidence type="ECO:0000313" key="1">
    <source>
        <dbReference type="EMBL" id="CAL4063279.1"/>
    </source>
</evidence>
<gene>
    <name evidence="1" type="ORF">MNOR_LOCUS3242</name>
</gene>
<protein>
    <recommendedName>
        <fullName evidence="3">HTH CENPB-type domain-containing protein</fullName>
    </recommendedName>
</protein>
<dbReference type="AlphaFoldDB" id="A0AAV2PQS2"/>
<dbReference type="GO" id="GO:0003677">
    <property type="term" value="F:DNA binding"/>
    <property type="evidence" value="ECO:0007669"/>
    <property type="project" value="TreeGrafter"/>
</dbReference>